<dbReference type="OrthoDB" id="3438916at2759"/>
<dbReference type="VEuPathDB" id="FungiDB:GMDG_03049"/>
<reference evidence="2" key="1">
    <citation type="submission" date="2016-03" db="EMBL/GenBank/DDBJ databases">
        <title>Updated assembly of Pseudogymnoascus destructans, the fungus causing white-nose syndrome of bats.</title>
        <authorList>
            <person name="Palmer J.M."/>
            <person name="Drees K.P."/>
            <person name="Foster J.T."/>
            <person name="Lindner D.L."/>
        </authorList>
    </citation>
    <scope>NUCLEOTIDE SEQUENCE [LARGE SCALE GENOMIC DNA]</scope>
    <source>
        <strain evidence="2">20631-21</strain>
    </source>
</reference>
<protein>
    <submittedName>
        <fullName evidence="2">Uncharacterized protein</fullName>
    </submittedName>
</protein>
<evidence type="ECO:0000313" key="2">
    <source>
        <dbReference type="EMBL" id="OAF57318.1"/>
    </source>
</evidence>
<dbReference type="RefSeq" id="XP_024322608.1">
    <property type="nucleotide sequence ID" value="XM_024468177.1"/>
</dbReference>
<dbReference type="Proteomes" id="UP000077154">
    <property type="component" value="Unassembled WGS sequence"/>
</dbReference>
<feature type="compositionally biased region" description="Polar residues" evidence="1">
    <location>
        <begin position="58"/>
        <end position="84"/>
    </location>
</feature>
<organism evidence="2">
    <name type="scientific">Pseudogymnoascus destructans</name>
    <dbReference type="NCBI Taxonomy" id="655981"/>
    <lineage>
        <taxon>Eukaryota</taxon>
        <taxon>Fungi</taxon>
        <taxon>Dikarya</taxon>
        <taxon>Ascomycota</taxon>
        <taxon>Pezizomycotina</taxon>
        <taxon>Leotiomycetes</taxon>
        <taxon>Thelebolales</taxon>
        <taxon>Thelebolaceae</taxon>
        <taxon>Pseudogymnoascus</taxon>
    </lineage>
</organism>
<proteinExistence type="predicted"/>
<dbReference type="AlphaFoldDB" id="A0A177A571"/>
<dbReference type="GeneID" id="36287618"/>
<evidence type="ECO:0000256" key="1">
    <source>
        <dbReference type="SAM" id="MobiDB-lite"/>
    </source>
</evidence>
<name>A0A177A571_9PEZI</name>
<gene>
    <name evidence="2" type="ORF">VC83_04547</name>
</gene>
<sequence>MKEILISERCTSCGMRIFHMGRCNDCRICTTCGQQMPQDGKCQECAKLRCEEWRDNVDQSPISQGTPTRLDSHPSQPDSINSTPERGKAEVGKLDCAASSLPTMPAAEESENDKDAVVMWKLVASSLSTMQAGYLFIDDDRESDMWKLAARYMLEEQPRHASEGTLPGIDFITIENDKRTLNGIKVAPLQQIKRLLSGIPDANCGFFYTFPPTRGISRSAFVHYNIRRRTYPYLAWSCLV</sequence>
<dbReference type="EMBL" id="KV441400">
    <property type="protein sequence ID" value="OAF57318.1"/>
    <property type="molecule type" value="Genomic_DNA"/>
</dbReference>
<accession>A0A177A571</accession>
<feature type="region of interest" description="Disordered" evidence="1">
    <location>
        <begin position="58"/>
        <end position="92"/>
    </location>
</feature>